<sequence>MSYSIASPLIFVPDILLMSSTMFESSSSTPVQPAEKDKHAASYVMDEDEDSYVKRGMRNLRLGKRFRPYRTSDLDDDYLSDGEYIIEDKRGMGMLRLGRSDEKRAMNRLRLG</sequence>
<dbReference type="EnsemblMetazoa" id="HelroT160434">
    <property type="protein sequence ID" value="HelroP160434"/>
    <property type="gene ID" value="HelroG160434"/>
</dbReference>
<gene>
    <name evidence="2" type="primary">20198739</name>
    <name evidence="1" type="ORF">HELRODRAFT_160434</name>
</gene>
<dbReference type="GeneID" id="20198739"/>
<dbReference type="HOGENOM" id="CLU_2148517_0_0_1"/>
<dbReference type="Proteomes" id="UP000015101">
    <property type="component" value="Unassembled WGS sequence"/>
</dbReference>
<reference evidence="3" key="1">
    <citation type="submission" date="2012-12" db="EMBL/GenBank/DDBJ databases">
        <authorList>
            <person name="Hellsten U."/>
            <person name="Grimwood J."/>
            <person name="Chapman J.A."/>
            <person name="Shapiro H."/>
            <person name="Aerts A."/>
            <person name="Otillar R.P."/>
            <person name="Terry A.Y."/>
            <person name="Boore J.L."/>
            <person name="Simakov O."/>
            <person name="Marletaz F."/>
            <person name="Cho S.-J."/>
            <person name="Edsinger-Gonzales E."/>
            <person name="Havlak P."/>
            <person name="Kuo D.-H."/>
            <person name="Larsson T."/>
            <person name="Lv J."/>
            <person name="Arendt D."/>
            <person name="Savage R."/>
            <person name="Osoegawa K."/>
            <person name="de Jong P."/>
            <person name="Lindberg D.R."/>
            <person name="Seaver E.C."/>
            <person name="Weisblat D.A."/>
            <person name="Putnam N.H."/>
            <person name="Grigoriev I.V."/>
            <person name="Rokhsar D.S."/>
        </authorList>
    </citation>
    <scope>NUCLEOTIDE SEQUENCE</scope>
</reference>
<evidence type="ECO:0000313" key="3">
    <source>
        <dbReference type="Proteomes" id="UP000015101"/>
    </source>
</evidence>
<dbReference type="EMBL" id="KB096324">
    <property type="protein sequence ID" value="ESO06273.1"/>
    <property type="molecule type" value="Genomic_DNA"/>
</dbReference>
<dbReference type="EMBL" id="AMQM01000597">
    <property type="status" value="NOT_ANNOTATED_CDS"/>
    <property type="molecule type" value="Genomic_DNA"/>
</dbReference>
<dbReference type="InParanoid" id="T1EQ89"/>
<keyword evidence="3" id="KW-1185">Reference proteome</keyword>
<proteinExistence type="predicted"/>
<organism evidence="2 3">
    <name type="scientific">Helobdella robusta</name>
    <name type="common">Californian leech</name>
    <dbReference type="NCBI Taxonomy" id="6412"/>
    <lineage>
        <taxon>Eukaryota</taxon>
        <taxon>Metazoa</taxon>
        <taxon>Spiralia</taxon>
        <taxon>Lophotrochozoa</taxon>
        <taxon>Annelida</taxon>
        <taxon>Clitellata</taxon>
        <taxon>Hirudinea</taxon>
        <taxon>Rhynchobdellida</taxon>
        <taxon>Glossiphoniidae</taxon>
        <taxon>Helobdella</taxon>
    </lineage>
</organism>
<dbReference type="RefSeq" id="XP_009015641.1">
    <property type="nucleotide sequence ID" value="XM_009017393.1"/>
</dbReference>
<evidence type="ECO:0000313" key="1">
    <source>
        <dbReference type="EMBL" id="ESO06273.1"/>
    </source>
</evidence>
<accession>T1EQ89</accession>
<dbReference type="KEGG" id="hro:HELRODRAFT_160434"/>
<name>T1EQ89_HELRO</name>
<protein>
    <submittedName>
        <fullName evidence="1 2">Uncharacterized protein</fullName>
    </submittedName>
</protein>
<reference evidence="1 3" key="2">
    <citation type="journal article" date="2013" name="Nature">
        <title>Insights into bilaterian evolution from three spiralian genomes.</title>
        <authorList>
            <person name="Simakov O."/>
            <person name="Marletaz F."/>
            <person name="Cho S.J."/>
            <person name="Edsinger-Gonzales E."/>
            <person name="Havlak P."/>
            <person name="Hellsten U."/>
            <person name="Kuo D.H."/>
            <person name="Larsson T."/>
            <person name="Lv J."/>
            <person name="Arendt D."/>
            <person name="Savage R."/>
            <person name="Osoegawa K."/>
            <person name="de Jong P."/>
            <person name="Grimwood J."/>
            <person name="Chapman J.A."/>
            <person name="Shapiro H."/>
            <person name="Aerts A."/>
            <person name="Otillar R.P."/>
            <person name="Terry A.Y."/>
            <person name="Boore J.L."/>
            <person name="Grigoriev I.V."/>
            <person name="Lindberg D.R."/>
            <person name="Seaver E.C."/>
            <person name="Weisblat D.A."/>
            <person name="Putnam N.H."/>
            <person name="Rokhsar D.S."/>
        </authorList>
    </citation>
    <scope>NUCLEOTIDE SEQUENCE</scope>
</reference>
<evidence type="ECO:0000313" key="2">
    <source>
        <dbReference type="EnsemblMetazoa" id="HelroP160434"/>
    </source>
</evidence>
<dbReference type="CTD" id="20198739"/>
<dbReference type="AlphaFoldDB" id="T1EQ89"/>
<reference evidence="2" key="3">
    <citation type="submission" date="2015-06" db="UniProtKB">
        <authorList>
            <consortium name="EnsemblMetazoa"/>
        </authorList>
    </citation>
    <scope>IDENTIFICATION</scope>
</reference>